<gene>
    <name evidence="1" type="ORF">EB241_17910</name>
</gene>
<dbReference type="GO" id="GO:0003677">
    <property type="term" value="F:DNA binding"/>
    <property type="evidence" value="ECO:0007669"/>
    <property type="project" value="InterPro"/>
</dbReference>
<dbReference type="RefSeq" id="WP_124234378.1">
    <property type="nucleotide sequence ID" value="NZ_RHHM01000016.1"/>
</dbReference>
<name>A0A3N6SA41_9GAMM</name>
<dbReference type="AlphaFoldDB" id="A0A3N6SA41"/>
<dbReference type="Pfam" id="PF05944">
    <property type="entry name" value="Phage_term_smal"/>
    <property type="match status" value="1"/>
</dbReference>
<evidence type="ECO:0000313" key="1">
    <source>
        <dbReference type="EMBL" id="RQM36843.1"/>
    </source>
</evidence>
<dbReference type="Proteomes" id="UP000279457">
    <property type="component" value="Unassembled WGS sequence"/>
</dbReference>
<proteinExistence type="predicted"/>
<dbReference type="GO" id="GO:0004519">
    <property type="term" value="F:endonuclease activity"/>
    <property type="evidence" value="ECO:0007669"/>
    <property type="project" value="InterPro"/>
</dbReference>
<evidence type="ECO:0008006" key="3">
    <source>
        <dbReference type="Google" id="ProtNLM"/>
    </source>
</evidence>
<accession>A0A3N6SA41</accession>
<protein>
    <recommendedName>
        <fullName evidence="3">Terminase endonuclease subunit</fullName>
    </recommendedName>
</protein>
<evidence type="ECO:0000313" key="2">
    <source>
        <dbReference type="Proteomes" id="UP000279457"/>
    </source>
</evidence>
<comment type="caution">
    <text evidence="1">The sequence shown here is derived from an EMBL/GenBank/DDBJ whole genome shotgun (WGS) entry which is preliminary data.</text>
</comment>
<dbReference type="OrthoDB" id="8562788at2"/>
<dbReference type="EMBL" id="RHHM01000016">
    <property type="protein sequence ID" value="RQM36843.1"/>
    <property type="molecule type" value="Genomic_DNA"/>
</dbReference>
<dbReference type="InterPro" id="IPR010270">
    <property type="entry name" value="Phage_P2_GpM"/>
</dbReference>
<reference evidence="1 2" key="1">
    <citation type="submission" date="2018-10" db="EMBL/GenBank/DDBJ databases">
        <title>Draft genome sequence for the type isolate of Erwinia psidii, agent causal of bacterial blight in guava (Psidium guajava) and wilt and die-back of Eucalyptus spp.</title>
        <authorList>
            <person name="Hermenegildo P.S."/>
            <person name="Santos S.A."/>
            <person name="Guimaraes L.M.S."/>
            <person name="Vidigal P.M.P."/>
            <person name="Pereira I.C."/>
            <person name="Badel J.L."/>
            <person name="Alfenas-Zerbini P."/>
            <person name="Ferreira M.A.S.V."/>
            <person name="Alfenas A.C."/>
        </authorList>
    </citation>
    <scope>NUCLEOTIDE SEQUENCE [LARGE SCALE GENOMIC DNA]</scope>
    <source>
        <strain evidence="1 2">IBSBF 435</strain>
    </source>
</reference>
<keyword evidence="2" id="KW-1185">Reference proteome</keyword>
<organism evidence="1 2">
    <name type="scientific">Erwinia psidii</name>
    <dbReference type="NCBI Taxonomy" id="69224"/>
    <lineage>
        <taxon>Bacteria</taxon>
        <taxon>Pseudomonadati</taxon>
        <taxon>Pseudomonadota</taxon>
        <taxon>Gammaproteobacteria</taxon>
        <taxon>Enterobacterales</taxon>
        <taxon>Erwiniaceae</taxon>
        <taxon>Erwinia</taxon>
    </lineage>
</organism>
<sequence length="222" mass="24656">MLSPARRHLMRMEAMEASQLAGNSLRHANGYELMLLKLNDDKRRLKKVRSQERKAELKRQMLPEYGPWVGGVLASGKGAQDAVLMTIMIWRLDTGDVSGALELARYALAHGLVPPPGFKRDATGYLLAEEVADAATRARTLNQPVDTGPLLATLEMTKSADMPDQVRAKLHKITGYVLRDMGRAPDAMEHLTRALQLHEGCGVKKDIERLALVLKKQAQARR</sequence>